<proteinExistence type="predicted"/>
<reference evidence="1" key="1">
    <citation type="journal article" date="2021" name="Proc. Natl. Acad. Sci. U.S.A.">
        <title>A Catalog of Tens of Thousands of Viruses from Human Metagenomes Reveals Hidden Associations with Chronic Diseases.</title>
        <authorList>
            <person name="Tisza M.J."/>
            <person name="Buck C.B."/>
        </authorList>
    </citation>
    <scope>NUCLEOTIDE SEQUENCE</scope>
    <source>
        <strain evidence="1">CtHMa1</strain>
    </source>
</reference>
<sequence>MSIEFLNNTHLQFVLSYDKVFLQSHKSHLLIRISLIVR</sequence>
<accession>A0A8S5SG37</accession>
<organism evidence="1">
    <name type="scientific">Myoviridae sp. ctHMa1</name>
    <dbReference type="NCBI Taxonomy" id="2827671"/>
    <lineage>
        <taxon>Viruses</taxon>
        <taxon>Duplodnaviria</taxon>
        <taxon>Heunggongvirae</taxon>
        <taxon>Uroviricota</taxon>
        <taxon>Caudoviricetes</taxon>
    </lineage>
</organism>
<dbReference type="EMBL" id="BK032590">
    <property type="protein sequence ID" value="DAF49918.1"/>
    <property type="molecule type" value="Genomic_DNA"/>
</dbReference>
<name>A0A8S5SG37_9CAUD</name>
<protein>
    <submittedName>
        <fullName evidence="1">Uncharacterized protein</fullName>
    </submittedName>
</protein>
<evidence type="ECO:0000313" key="1">
    <source>
        <dbReference type="EMBL" id="DAF49918.1"/>
    </source>
</evidence>